<dbReference type="CDD" id="cd21107">
    <property type="entry name" value="RsiG"/>
    <property type="match status" value="1"/>
</dbReference>
<feature type="domain" description="RsiG-like" evidence="2">
    <location>
        <begin position="67"/>
        <end position="129"/>
    </location>
</feature>
<dbReference type="EMBL" id="CP109535">
    <property type="protein sequence ID" value="WTY96363.1"/>
    <property type="molecule type" value="Genomic_DNA"/>
</dbReference>
<feature type="region of interest" description="Disordered" evidence="1">
    <location>
        <begin position="1"/>
        <end position="55"/>
    </location>
</feature>
<sequence>MTTHGTGPAPGAVPGTRTAAGPRPPVQRTGTAPGQLPALPPVPLPGAVSVPGQSGGGAVEGLASVRPLPEFGGLRLTELRTLRRDAQRDEADLSYVRRLVQGRIDILRAELARRVDPESPVVDRLSEILADTPSVHRSSVRHVTLTTPRSDEYRQLAADTLAEVELSDLDARTDEELLDAMGRLVRYEQQVSRRRHRLQRTVDDCSAEIARRYRDGEAQVQDLLA</sequence>
<evidence type="ECO:0000259" key="2">
    <source>
        <dbReference type="Pfam" id="PF22802"/>
    </source>
</evidence>
<evidence type="ECO:0000313" key="3">
    <source>
        <dbReference type="EMBL" id="WTY96363.1"/>
    </source>
</evidence>
<accession>A0AAU3GZI4</accession>
<feature type="compositionally biased region" description="Low complexity" evidence="1">
    <location>
        <begin position="1"/>
        <end position="21"/>
    </location>
</feature>
<dbReference type="AlphaFoldDB" id="A0AAU3GZI4"/>
<name>A0AAU3GZI4_9ACTN</name>
<dbReference type="InterPro" id="IPR049575">
    <property type="entry name" value="RsiG-like"/>
</dbReference>
<proteinExistence type="predicted"/>
<reference evidence="3" key="1">
    <citation type="submission" date="2022-10" db="EMBL/GenBank/DDBJ databases">
        <title>The complete genomes of actinobacterial strains from the NBC collection.</title>
        <authorList>
            <person name="Joergensen T.S."/>
            <person name="Alvarez Arevalo M."/>
            <person name="Sterndorff E.B."/>
            <person name="Faurdal D."/>
            <person name="Vuksanovic O."/>
            <person name="Mourched A.-S."/>
            <person name="Charusanti P."/>
            <person name="Shaw S."/>
            <person name="Blin K."/>
            <person name="Weber T."/>
        </authorList>
    </citation>
    <scope>NUCLEOTIDE SEQUENCE</scope>
    <source>
        <strain evidence="3">NBC_01401</strain>
    </source>
</reference>
<organism evidence="3">
    <name type="scientific">Streptomyces sp. NBC_01401</name>
    <dbReference type="NCBI Taxonomy" id="2903854"/>
    <lineage>
        <taxon>Bacteria</taxon>
        <taxon>Bacillati</taxon>
        <taxon>Actinomycetota</taxon>
        <taxon>Actinomycetes</taxon>
        <taxon>Kitasatosporales</taxon>
        <taxon>Streptomycetaceae</taxon>
        <taxon>Streptomyces</taxon>
    </lineage>
</organism>
<dbReference type="Pfam" id="PF22802">
    <property type="entry name" value="RsiG"/>
    <property type="match status" value="1"/>
</dbReference>
<evidence type="ECO:0000256" key="1">
    <source>
        <dbReference type="SAM" id="MobiDB-lite"/>
    </source>
</evidence>
<dbReference type="InterPro" id="IPR055209">
    <property type="entry name" value="RsiG-like_dom"/>
</dbReference>
<protein>
    <submittedName>
        <fullName evidence="3">ABC transporter substrate-binding protein</fullName>
    </submittedName>
</protein>
<gene>
    <name evidence="3" type="ORF">OG626_16280</name>
</gene>